<proteinExistence type="inferred from homology"/>
<evidence type="ECO:0000256" key="6">
    <source>
        <dbReference type="SAM" id="Phobius"/>
    </source>
</evidence>
<dbReference type="RefSeq" id="WP_015575757.1">
    <property type="nucleotide sequence ID" value="NZ_CP108135.1"/>
</dbReference>
<feature type="transmembrane region" description="Helical" evidence="6">
    <location>
        <begin position="12"/>
        <end position="34"/>
    </location>
</feature>
<evidence type="ECO:0000256" key="3">
    <source>
        <dbReference type="ARBA" id="ARBA00022692"/>
    </source>
</evidence>
<feature type="transmembrane region" description="Helical" evidence="6">
    <location>
        <begin position="55"/>
        <end position="73"/>
    </location>
</feature>
<dbReference type="PANTHER" id="PTHR32322:SF2">
    <property type="entry name" value="EAMA DOMAIN-CONTAINING PROTEIN"/>
    <property type="match status" value="1"/>
</dbReference>
<reference evidence="8 9" key="1">
    <citation type="submission" date="2022-10" db="EMBL/GenBank/DDBJ databases">
        <title>The complete genomes of actinobacterial strains from the NBC collection.</title>
        <authorList>
            <person name="Joergensen T.S."/>
            <person name="Alvarez Arevalo M."/>
            <person name="Sterndorff E.B."/>
            <person name="Faurdal D."/>
            <person name="Vuksanovic O."/>
            <person name="Mourched A.-S."/>
            <person name="Charusanti P."/>
            <person name="Shaw S."/>
            <person name="Blin K."/>
            <person name="Weber T."/>
        </authorList>
    </citation>
    <scope>NUCLEOTIDE SEQUENCE [LARGE SCALE GENOMIC DNA]</scope>
    <source>
        <strain evidence="8 9">NBC_00185</strain>
    </source>
</reference>
<dbReference type="EMBL" id="CP108135">
    <property type="protein sequence ID" value="WTP64238.1"/>
    <property type="molecule type" value="Genomic_DNA"/>
</dbReference>
<evidence type="ECO:0000259" key="7">
    <source>
        <dbReference type="Pfam" id="PF00892"/>
    </source>
</evidence>
<protein>
    <submittedName>
        <fullName evidence="8">EamA family transporter</fullName>
    </submittedName>
</protein>
<organism evidence="8 9">
    <name type="scientific">[Kitasatospora] papulosa</name>
    <dbReference type="NCBI Taxonomy" id="1464011"/>
    <lineage>
        <taxon>Bacteria</taxon>
        <taxon>Bacillati</taxon>
        <taxon>Actinomycetota</taxon>
        <taxon>Actinomycetes</taxon>
        <taxon>Kitasatosporales</taxon>
        <taxon>Streptomycetaceae</taxon>
        <taxon>Streptomyces</taxon>
    </lineage>
</organism>
<gene>
    <name evidence="8" type="ORF">OG560_02010</name>
</gene>
<feature type="transmembrane region" description="Helical" evidence="6">
    <location>
        <begin position="128"/>
        <end position="147"/>
    </location>
</feature>
<evidence type="ECO:0000256" key="1">
    <source>
        <dbReference type="ARBA" id="ARBA00004141"/>
    </source>
</evidence>
<feature type="transmembrane region" description="Helical" evidence="6">
    <location>
        <begin position="159"/>
        <end position="181"/>
    </location>
</feature>
<keyword evidence="3 6" id="KW-0812">Transmembrane</keyword>
<feature type="transmembrane region" description="Helical" evidence="6">
    <location>
        <begin position="79"/>
        <end position="99"/>
    </location>
</feature>
<accession>A0ABZ1JYE0</accession>
<dbReference type="InterPro" id="IPR000620">
    <property type="entry name" value="EamA_dom"/>
</dbReference>
<comment type="subcellular location">
    <subcellularLocation>
        <location evidence="1">Membrane</location>
        <topology evidence="1">Multi-pass membrane protein</topology>
    </subcellularLocation>
</comment>
<dbReference type="InterPro" id="IPR050638">
    <property type="entry name" value="AA-Vitamin_Transporters"/>
</dbReference>
<feature type="transmembrane region" description="Helical" evidence="6">
    <location>
        <begin position="219"/>
        <end position="239"/>
    </location>
</feature>
<evidence type="ECO:0000256" key="5">
    <source>
        <dbReference type="ARBA" id="ARBA00023136"/>
    </source>
</evidence>
<dbReference type="Pfam" id="PF00892">
    <property type="entry name" value="EamA"/>
    <property type="match status" value="1"/>
</dbReference>
<keyword evidence="9" id="KW-1185">Reference proteome</keyword>
<feature type="transmembrane region" description="Helical" evidence="6">
    <location>
        <begin position="106"/>
        <end position="122"/>
    </location>
</feature>
<name>A0ABZ1JYE0_9ACTN</name>
<feature type="transmembrane region" description="Helical" evidence="6">
    <location>
        <begin position="245"/>
        <end position="261"/>
    </location>
</feature>
<dbReference type="PANTHER" id="PTHR32322">
    <property type="entry name" value="INNER MEMBRANE TRANSPORTER"/>
    <property type="match status" value="1"/>
</dbReference>
<feature type="transmembrane region" description="Helical" evidence="6">
    <location>
        <begin position="187"/>
        <end position="207"/>
    </location>
</feature>
<evidence type="ECO:0000256" key="4">
    <source>
        <dbReference type="ARBA" id="ARBA00022989"/>
    </source>
</evidence>
<dbReference type="SUPFAM" id="SSF103481">
    <property type="entry name" value="Multidrug resistance efflux transporter EmrE"/>
    <property type="match status" value="2"/>
</dbReference>
<comment type="similarity">
    <text evidence="2">Belongs to the EamA transporter family.</text>
</comment>
<keyword evidence="5 6" id="KW-0472">Membrane</keyword>
<feature type="domain" description="EamA" evidence="7">
    <location>
        <begin position="129"/>
        <end position="257"/>
    </location>
</feature>
<dbReference type="InterPro" id="IPR037185">
    <property type="entry name" value="EmrE-like"/>
</dbReference>
<evidence type="ECO:0000256" key="2">
    <source>
        <dbReference type="ARBA" id="ARBA00007362"/>
    </source>
</evidence>
<sequence>MVGSGLSNQVGASVAALAFPVIGPVGVVAVRQWVAAGLLWAAGRPRLRSYTSAQWRPVLGLALVFATMNLSLYTAIDRIGLGLAVTLEFLGPLAVALVGSRRRTDALCALAAAGAVVVLARPSPSTDYLGIGLAMLAAVCWGCYILLNRTVGRRLPGMEGSAAAAAVSGALYIPVGAVALWRNPPDPAALGCALAAGLLSSAVPFLADLLALRRVPAHFFGVFMSVNPVLAAVVGLVVLDQHLAPTSWAAVMVIVGANTVARRSPSMVHSNRSLPRYFRASRSMRSCASSPSTKRATSPLI</sequence>
<keyword evidence="4 6" id="KW-1133">Transmembrane helix</keyword>
<evidence type="ECO:0000313" key="9">
    <source>
        <dbReference type="Proteomes" id="UP001622496"/>
    </source>
</evidence>
<dbReference type="Proteomes" id="UP001622496">
    <property type="component" value="Chromosome"/>
</dbReference>
<evidence type="ECO:0000313" key="8">
    <source>
        <dbReference type="EMBL" id="WTP64238.1"/>
    </source>
</evidence>